<dbReference type="InterPro" id="IPR036291">
    <property type="entry name" value="NAD(P)-bd_dom_sf"/>
</dbReference>
<feature type="compositionally biased region" description="Low complexity" evidence="1">
    <location>
        <begin position="134"/>
        <end position="154"/>
    </location>
</feature>
<evidence type="ECO:0000313" key="5">
    <source>
        <dbReference type="EMBL" id="KAF5829170.1"/>
    </source>
</evidence>
<name>A0ABQ7G3I6_DUNSA</name>
<dbReference type="Pfam" id="PF08501">
    <property type="entry name" value="Shikimate_dh_N"/>
    <property type="match status" value="1"/>
</dbReference>
<dbReference type="Pfam" id="PF18317">
    <property type="entry name" value="SDH_C"/>
    <property type="match status" value="1"/>
</dbReference>
<dbReference type="InterPro" id="IPR041121">
    <property type="entry name" value="SDH_C"/>
</dbReference>
<dbReference type="HAMAP" id="MF_00222">
    <property type="entry name" value="Shikimate_DH_AroE"/>
    <property type="match status" value="1"/>
</dbReference>
<comment type="caution">
    <text evidence="5">The sequence shown here is derived from an EMBL/GenBank/DDBJ whole genome shotgun (WGS) entry which is preliminary data.</text>
</comment>
<dbReference type="Gene3D" id="3.40.50.720">
    <property type="entry name" value="NAD(P)-binding Rossmann-like Domain"/>
    <property type="match status" value="1"/>
</dbReference>
<accession>A0ABQ7G3I6</accession>
<evidence type="ECO:0000259" key="2">
    <source>
        <dbReference type="Pfam" id="PF01488"/>
    </source>
</evidence>
<feature type="domain" description="Quinate/shikimate 5-dehydrogenase/glutamyl-tRNA reductase" evidence="2">
    <location>
        <begin position="155"/>
        <end position="227"/>
    </location>
</feature>
<dbReference type="CDD" id="cd01065">
    <property type="entry name" value="NAD_bind_Shikimate_DH"/>
    <property type="match status" value="1"/>
</dbReference>
<dbReference type="PANTHER" id="PTHR21089">
    <property type="entry name" value="SHIKIMATE DEHYDROGENASE"/>
    <property type="match status" value="1"/>
</dbReference>
<dbReference type="InterPro" id="IPR046346">
    <property type="entry name" value="Aminoacid_DH-like_N_sf"/>
</dbReference>
<protein>
    <submittedName>
        <fullName evidence="5">Quinate/Shikimate 5-dehydrogenase</fullName>
    </submittedName>
</protein>
<dbReference type="SUPFAM" id="SSF51735">
    <property type="entry name" value="NAD(P)-binding Rossmann-fold domains"/>
    <property type="match status" value="1"/>
</dbReference>
<dbReference type="EMBL" id="MU070194">
    <property type="protein sequence ID" value="KAF5829170.1"/>
    <property type="molecule type" value="Genomic_DNA"/>
</dbReference>
<dbReference type="Pfam" id="PF01488">
    <property type="entry name" value="Shikimate_DH"/>
    <property type="match status" value="1"/>
</dbReference>
<evidence type="ECO:0000259" key="4">
    <source>
        <dbReference type="Pfam" id="PF18317"/>
    </source>
</evidence>
<evidence type="ECO:0000259" key="3">
    <source>
        <dbReference type="Pfam" id="PF08501"/>
    </source>
</evidence>
<evidence type="ECO:0000313" key="6">
    <source>
        <dbReference type="Proteomes" id="UP000815325"/>
    </source>
</evidence>
<dbReference type="SUPFAM" id="SSF53223">
    <property type="entry name" value="Aminoacid dehydrogenase-like, N-terminal domain"/>
    <property type="match status" value="1"/>
</dbReference>
<dbReference type="InterPro" id="IPR013708">
    <property type="entry name" value="Shikimate_DH-bd_N"/>
</dbReference>
<gene>
    <name evidence="5" type="ORF">DUNSADRAFT_16435</name>
</gene>
<keyword evidence="6" id="KW-1185">Reference proteome</keyword>
<dbReference type="Gene3D" id="3.40.50.10860">
    <property type="entry name" value="Leucine Dehydrogenase, chain A, domain 1"/>
    <property type="match status" value="1"/>
</dbReference>
<evidence type="ECO:0000256" key="1">
    <source>
        <dbReference type="SAM" id="MobiDB-lite"/>
    </source>
</evidence>
<dbReference type="Proteomes" id="UP000815325">
    <property type="component" value="Unassembled WGS sequence"/>
</dbReference>
<dbReference type="InterPro" id="IPR022893">
    <property type="entry name" value="Shikimate_DH_fam"/>
</dbReference>
<dbReference type="PANTHER" id="PTHR21089:SF1">
    <property type="entry name" value="BIFUNCTIONAL 3-DEHYDROQUINATE DEHYDRATASE_SHIKIMATE DEHYDROGENASE, CHLOROPLASTIC"/>
    <property type="match status" value="1"/>
</dbReference>
<feature type="domain" description="Shikimate dehydrogenase substrate binding N-terminal" evidence="3">
    <location>
        <begin position="18"/>
        <end position="99"/>
    </location>
</feature>
<organism evidence="5 6">
    <name type="scientific">Dunaliella salina</name>
    <name type="common">Green alga</name>
    <name type="synonym">Protococcus salinus</name>
    <dbReference type="NCBI Taxonomy" id="3046"/>
    <lineage>
        <taxon>Eukaryota</taxon>
        <taxon>Viridiplantae</taxon>
        <taxon>Chlorophyta</taxon>
        <taxon>core chlorophytes</taxon>
        <taxon>Chlorophyceae</taxon>
        <taxon>CS clade</taxon>
        <taxon>Chlamydomonadales</taxon>
        <taxon>Dunaliellaceae</taxon>
        <taxon>Dunaliella</taxon>
    </lineage>
</organism>
<proteinExistence type="inferred from homology"/>
<reference evidence="5" key="1">
    <citation type="submission" date="2017-08" db="EMBL/GenBank/DDBJ databases">
        <authorList>
            <person name="Polle J.E."/>
            <person name="Barry K."/>
            <person name="Cushman J."/>
            <person name="Schmutz J."/>
            <person name="Tran D."/>
            <person name="Hathwaick L.T."/>
            <person name="Yim W.C."/>
            <person name="Jenkins J."/>
            <person name="Mckie-Krisberg Z.M."/>
            <person name="Prochnik S."/>
            <person name="Lindquist E."/>
            <person name="Dockter R.B."/>
            <person name="Adam C."/>
            <person name="Molina H."/>
            <person name="Bunkerborg J."/>
            <person name="Jin E."/>
            <person name="Buchheim M."/>
            <person name="Magnuson J."/>
        </authorList>
    </citation>
    <scope>NUCLEOTIDE SEQUENCE</scope>
    <source>
        <strain evidence="5">CCAP 19/18</strain>
    </source>
</reference>
<feature type="domain" description="SDH C-terminal" evidence="4">
    <location>
        <begin position="276"/>
        <end position="306"/>
    </location>
</feature>
<sequence>MTHDAAQGQTAATKVFGIIGNPVSHSRSPLLHNTAFQHVGFDGVYVPLLVDDMARFLAAFQEHTDFQGFSVTIPHKESALKAAQQVDPVAASIGAVNTLIRQPPQADGSASFKGYNTDWAAAIGAIEQELRAASGSEAGSTASSQPSPSEGPSPLAGKTFLVVGAGGAGRALAFGAASKGAKVLIANRSRQRAEQLVAAMASDASIVDWAELQAGNVTADVLANSTSIGMAPKAEESPVPASTLKNFGLVFDAVYTPVWTRLLLDAKTQGCQVVDGLQMFVGQALFQFELFTGQEAPKEHMQNTLLGKQ</sequence>
<feature type="region of interest" description="Disordered" evidence="1">
    <location>
        <begin position="134"/>
        <end position="155"/>
    </location>
</feature>
<dbReference type="InterPro" id="IPR006151">
    <property type="entry name" value="Shikm_DH/Glu-tRNA_Rdtase"/>
</dbReference>